<name>A0A392R913_9FABA</name>
<feature type="non-terminal residue" evidence="2">
    <location>
        <position position="1"/>
    </location>
</feature>
<organism evidence="2 3">
    <name type="scientific">Trifolium medium</name>
    <dbReference type="NCBI Taxonomy" id="97028"/>
    <lineage>
        <taxon>Eukaryota</taxon>
        <taxon>Viridiplantae</taxon>
        <taxon>Streptophyta</taxon>
        <taxon>Embryophyta</taxon>
        <taxon>Tracheophyta</taxon>
        <taxon>Spermatophyta</taxon>
        <taxon>Magnoliopsida</taxon>
        <taxon>eudicotyledons</taxon>
        <taxon>Gunneridae</taxon>
        <taxon>Pentapetalae</taxon>
        <taxon>rosids</taxon>
        <taxon>fabids</taxon>
        <taxon>Fabales</taxon>
        <taxon>Fabaceae</taxon>
        <taxon>Papilionoideae</taxon>
        <taxon>50 kb inversion clade</taxon>
        <taxon>NPAAA clade</taxon>
        <taxon>Hologalegina</taxon>
        <taxon>IRL clade</taxon>
        <taxon>Trifolieae</taxon>
        <taxon>Trifolium</taxon>
    </lineage>
</organism>
<proteinExistence type="predicted"/>
<dbReference type="PROSITE" id="PS50994">
    <property type="entry name" value="INTEGRASE"/>
    <property type="match status" value="1"/>
</dbReference>
<accession>A0A392R913</accession>
<dbReference type="PANTHER" id="PTHR42648:SF21">
    <property type="entry name" value="CYSTEINE-RICH RLK (RECEPTOR-LIKE PROTEIN KINASE) 8"/>
    <property type="match status" value="1"/>
</dbReference>
<dbReference type="PANTHER" id="PTHR42648">
    <property type="entry name" value="TRANSPOSASE, PUTATIVE-RELATED"/>
    <property type="match status" value="1"/>
</dbReference>
<dbReference type="GO" id="GO:0015074">
    <property type="term" value="P:DNA integration"/>
    <property type="evidence" value="ECO:0007669"/>
    <property type="project" value="InterPro"/>
</dbReference>
<feature type="domain" description="Integrase catalytic" evidence="1">
    <location>
        <begin position="1"/>
        <end position="113"/>
    </location>
</feature>
<dbReference type="EMBL" id="LXQA010197077">
    <property type="protein sequence ID" value="MCI32602.1"/>
    <property type="molecule type" value="Genomic_DNA"/>
</dbReference>
<dbReference type="InterPro" id="IPR036397">
    <property type="entry name" value="RNaseH_sf"/>
</dbReference>
<protein>
    <submittedName>
        <fullName evidence="2">Copia protein</fullName>
    </submittedName>
</protein>
<evidence type="ECO:0000259" key="1">
    <source>
        <dbReference type="PROSITE" id="PS50994"/>
    </source>
</evidence>
<dbReference type="SUPFAM" id="SSF53098">
    <property type="entry name" value="Ribonuclease H-like"/>
    <property type="match status" value="1"/>
</dbReference>
<dbReference type="InterPro" id="IPR039537">
    <property type="entry name" value="Retrotran_Ty1/copia-like"/>
</dbReference>
<dbReference type="Gene3D" id="3.30.420.10">
    <property type="entry name" value="Ribonuclease H-like superfamily/Ribonuclease H"/>
    <property type="match status" value="1"/>
</dbReference>
<reference evidence="2 3" key="1">
    <citation type="journal article" date="2018" name="Front. Plant Sci.">
        <title>Red Clover (Trifolium pratense) and Zigzag Clover (T. medium) - A Picture of Genomic Similarities and Differences.</title>
        <authorList>
            <person name="Dluhosova J."/>
            <person name="Istvanek J."/>
            <person name="Nedelnik J."/>
            <person name="Repkova J."/>
        </authorList>
    </citation>
    <scope>NUCLEOTIDE SEQUENCE [LARGE SCALE GENOMIC DNA]</scope>
    <source>
        <strain evidence="3">cv. 10/8</strain>
        <tissue evidence="2">Leaf</tissue>
    </source>
</reference>
<dbReference type="Pfam" id="PF00665">
    <property type="entry name" value="rve"/>
    <property type="match status" value="1"/>
</dbReference>
<dbReference type="AlphaFoldDB" id="A0A392R913"/>
<dbReference type="GO" id="GO:0003676">
    <property type="term" value="F:nucleic acid binding"/>
    <property type="evidence" value="ECO:0007669"/>
    <property type="project" value="InterPro"/>
</dbReference>
<dbReference type="InterPro" id="IPR001584">
    <property type="entry name" value="Integrase_cat-core"/>
</dbReference>
<dbReference type="InterPro" id="IPR012337">
    <property type="entry name" value="RNaseH-like_sf"/>
</dbReference>
<evidence type="ECO:0000313" key="2">
    <source>
        <dbReference type="EMBL" id="MCI32602.1"/>
    </source>
</evidence>
<dbReference type="Proteomes" id="UP000265520">
    <property type="component" value="Unassembled WGS sequence"/>
</dbReference>
<keyword evidence="3" id="KW-1185">Reference proteome</keyword>
<comment type="caution">
    <text evidence="2">The sequence shown here is derived from an EMBL/GenBank/DDBJ whole genome shotgun (WGS) entry which is preliminary data.</text>
</comment>
<evidence type="ECO:0000313" key="3">
    <source>
        <dbReference type="Proteomes" id="UP000265520"/>
    </source>
</evidence>
<sequence>RYAFVVVDDFSRFTWVNFIREKSDTFDVLKELCKQLQREKGSVIVRIISDHGKEFENSRFSKFCTSEGIGHEFSFPITPQQNGVVERKNMILQESARVPQPLYMSCGKGGNLL</sequence>